<feature type="transmembrane region" description="Helical" evidence="6">
    <location>
        <begin position="69"/>
        <end position="91"/>
    </location>
</feature>
<evidence type="ECO:0000256" key="4">
    <source>
        <dbReference type="ARBA" id="ARBA00022989"/>
    </source>
</evidence>
<dbReference type="PANTHER" id="PTHR30178:SF3">
    <property type="entry name" value="SUCCINATE-ACETATE_PROTON SYMPORTER SATP"/>
    <property type="match status" value="1"/>
</dbReference>
<keyword evidence="8" id="KW-1185">Reference proteome</keyword>
<evidence type="ECO:0000256" key="5">
    <source>
        <dbReference type="ARBA" id="ARBA00023136"/>
    </source>
</evidence>
<evidence type="ECO:0000256" key="3">
    <source>
        <dbReference type="ARBA" id="ARBA00022692"/>
    </source>
</evidence>
<evidence type="ECO:0000256" key="6">
    <source>
        <dbReference type="SAM" id="Phobius"/>
    </source>
</evidence>
<evidence type="ECO:0000256" key="2">
    <source>
        <dbReference type="ARBA" id="ARBA00005587"/>
    </source>
</evidence>
<evidence type="ECO:0000313" key="7">
    <source>
        <dbReference type="EMBL" id="MEQ3361387.1"/>
    </source>
</evidence>
<gene>
    <name evidence="7" type="ORF">AAA083_00190</name>
</gene>
<keyword evidence="5 6" id="KW-0472">Membrane</keyword>
<dbReference type="InterPro" id="IPR000791">
    <property type="entry name" value="Gpr1/Fun34/SatP-like"/>
</dbReference>
<evidence type="ECO:0000313" key="8">
    <source>
        <dbReference type="Proteomes" id="UP001487305"/>
    </source>
</evidence>
<feature type="transmembrane region" description="Helical" evidence="6">
    <location>
        <begin position="135"/>
        <end position="156"/>
    </location>
</feature>
<sequence>MSDEKTQSVDRLADPSALGLFGLAVITLVACTQKFGITDGVTGVMSWAIFLGGCMQLIAGVFDFKKNNVFGGTAFIAYGFFWCAMAFSWAVASGIFGEQAAAAFDPKQTGVAFLAYLILTAFMTIGALRTTKVLFLIFLAIDFLFIGLALSSFGIAAEATHMLAAVSELVISLLSFYGAGANVLNRHFGEEFLPLGKAFWAKG</sequence>
<dbReference type="PANTHER" id="PTHR30178">
    <property type="entry name" value="INNER MEMBRANE PROTEIN YAAH"/>
    <property type="match status" value="1"/>
</dbReference>
<reference evidence="7 8" key="1">
    <citation type="submission" date="2024-04" db="EMBL/GenBank/DDBJ databases">
        <title>Human intestinal bacterial collection.</title>
        <authorList>
            <person name="Pauvert C."/>
            <person name="Hitch T.C.A."/>
            <person name="Clavel T."/>
        </authorList>
    </citation>
    <scope>NUCLEOTIDE SEQUENCE [LARGE SCALE GENOMIC DNA]</scope>
    <source>
        <strain evidence="7 8">CLA-KB-H42</strain>
    </source>
</reference>
<feature type="transmembrane region" description="Helical" evidence="6">
    <location>
        <begin position="111"/>
        <end position="128"/>
    </location>
</feature>
<comment type="subcellular location">
    <subcellularLocation>
        <location evidence="1">Membrane</location>
        <topology evidence="1">Multi-pass membrane protein</topology>
    </subcellularLocation>
</comment>
<accession>A0ABV1J8J3</accession>
<comment type="caution">
    <text evidence="7">The sequence shown here is derived from an EMBL/GenBank/DDBJ whole genome shotgun (WGS) entry which is preliminary data.</text>
</comment>
<dbReference type="RefSeq" id="WP_102375666.1">
    <property type="nucleotide sequence ID" value="NZ_JBBNOP010000001.1"/>
</dbReference>
<protein>
    <submittedName>
        <fullName evidence="7">Acetate uptake transporter</fullName>
    </submittedName>
</protein>
<dbReference type="NCBIfam" id="NF038013">
    <property type="entry name" value="AceTr_1"/>
    <property type="match status" value="1"/>
</dbReference>
<feature type="transmembrane region" description="Helical" evidence="6">
    <location>
        <begin position="12"/>
        <end position="35"/>
    </location>
</feature>
<dbReference type="Pfam" id="PF01184">
    <property type="entry name" value="Gpr1_Fun34_YaaH"/>
    <property type="match status" value="1"/>
</dbReference>
<comment type="similarity">
    <text evidence="2">Belongs to the acetate uptake transporter (AceTr) (TC 2.A.96) family.</text>
</comment>
<keyword evidence="4 6" id="KW-1133">Transmembrane helix</keyword>
<keyword evidence="3 6" id="KW-0812">Transmembrane</keyword>
<organism evidence="7 8">
    <name type="scientific">Raoultibacter massiliensis</name>
    <dbReference type="NCBI Taxonomy" id="1852371"/>
    <lineage>
        <taxon>Bacteria</taxon>
        <taxon>Bacillati</taxon>
        <taxon>Actinomycetota</taxon>
        <taxon>Coriobacteriia</taxon>
        <taxon>Eggerthellales</taxon>
        <taxon>Eggerthellaceae</taxon>
        <taxon>Raoultibacter</taxon>
    </lineage>
</organism>
<feature type="transmembrane region" description="Helical" evidence="6">
    <location>
        <begin position="41"/>
        <end position="62"/>
    </location>
</feature>
<name>A0ABV1J8J3_9ACTN</name>
<dbReference type="Proteomes" id="UP001487305">
    <property type="component" value="Unassembled WGS sequence"/>
</dbReference>
<proteinExistence type="inferred from homology"/>
<dbReference type="InterPro" id="IPR047623">
    <property type="entry name" value="SatP"/>
</dbReference>
<feature type="transmembrane region" description="Helical" evidence="6">
    <location>
        <begin position="162"/>
        <end position="184"/>
    </location>
</feature>
<evidence type="ECO:0000256" key="1">
    <source>
        <dbReference type="ARBA" id="ARBA00004141"/>
    </source>
</evidence>
<dbReference type="EMBL" id="JBBNOP010000001">
    <property type="protein sequence ID" value="MEQ3361387.1"/>
    <property type="molecule type" value="Genomic_DNA"/>
</dbReference>
<dbReference type="PROSITE" id="PS51257">
    <property type="entry name" value="PROKAR_LIPOPROTEIN"/>
    <property type="match status" value="1"/>
</dbReference>